<accession>A0A7Z7ISF3</accession>
<proteinExistence type="predicted"/>
<dbReference type="Proteomes" id="UP000554965">
    <property type="component" value="Unassembled WGS sequence"/>
</dbReference>
<dbReference type="AlphaFoldDB" id="A0A7Z7ISF3"/>
<evidence type="ECO:0000313" key="2">
    <source>
        <dbReference type="Proteomes" id="UP000554965"/>
    </source>
</evidence>
<comment type="caution">
    <text evidence="1">The sequence shown here is derived from an EMBL/GenBank/DDBJ whole genome shotgun (WGS) entry which is preliminary data.</text>
</comment>
<keyword evidence="2" id="KW-1185">Reference proteome</keyword>
<dbReference type="EMBL" id="OCTY01000002">
    <property type="protein sequence ID" value="SOJ57646.1"/>
    <property type="molecule type" value="Genomic_DNA"/>
</dbReference>
<organism evidence="1 2">
    <name type="scientific">Mycobacterium simulans</name>
    <dbReference type="NCBI Taxonomy" id="627089"/>
    <lineage>
        <taxon>Bacteria</taxon>
        <taxon>Bacillati</taxon>
        <taxon>Actinomycetota</taxon>
        <taxon>Actinomycetes</taxon>
        <taxon>Mycobacteriales</taxon>
        <taxon>Mycobacteriaceae</taxon>
        <taxon>Mycobacterium</taxon>
    </lineage>
</organism>
<sequence length="115" mass="11956">MAFCNHSLYCVCQSSHQPIASKFPVASAAPANFLRNPSRGTQNRGTTVWVAKRCACAGSALDPILKFDANGKLLGSFGEHNDTTSGADGVATDAARTGAIEVRTPVAAVQSKGVY</sequence>
<protein>
    <submittedName>
        <fullName evidence="1">Uncharacterized protein</fullName>
    </submittedName>
</protein>
<gene>
    <name evidence="1" type="ORF">MSIMFB_05123</name>
</gene>
<name>A0A7Z7ISF3_9MYCO</name>
<reference evidence="1 2" key="1">
    <citation type="submission" date="2017-10" db="EMBL/GenBank/DDBJ databases">
        <authorList>
            <consortium name="Urmite Genomes"/>
        </authorList>
    </citation>
    <scope>NUCLEOTIDE SEQUENCE [LARGE SCALE GENOMIC DNA]</scope>
    <source>
        <strain evidence="1 2">FB-527</strain>
    </source>
</reference>
<evidence type="ECO:0000313" key="1">
    <source>
        <dbReference type="EMBL" id="SOJ57646.1"/>
    </source>
</evidence>